<keyword evidence="2" id="KW-1185">Reference proteome</keyword>
<accession>A0AAV5TC63</accession>
<organism evidence="1 2">
    <name type="scientific">Pristionchus entomophagus</name>
    <dbReference type="NCBI Taxonomy" id="358040"/>
    <lineage>
        <taxon>Eukaryota</taxon>
        <taxon>Metazoa</taxon>
        <taxon>Ecdysozoa</taxon>
        <taxon>Nematoda</taxon>
        <taxon>Chromadorea</taxon>
        <taxon>Rhabditida</taxon>
        <taxon>Rhabditina</taxon>
        <taxon>Diplogasteromorpha</taxon>
        <taxon>Diplogasteroidea</taxon>
        <taxon>Neodiplogasteridae</taxon>
        <taxon>Pristionchus</taxon>
    </lineage>
</organism>
<proteinExistence type="predicted"/>
<name>A0AAV5TC63_9BILA</name>
<dbReference type="EMBL" id="BTSX01000004">
    <property type="protein sequence ID" value="GMS92884.1"/>
    <property type="molecule type" value="Genomic_DNA"/>
</dbReference>
<dbReference type="Proteomes" id="UP001432027">
    <property type="component" value="Unassembled WGS sequence"/>
</dbReference>
<sequence length="102" mass="11803">TRTDLTKKCNLSKFIFFSTYAQFIKKKQSKTLAYLLAGFRSRCLWQVAFAEADWSEFVDTSAVSYSTVFVQSWNIGHYYRILITRPHNERLEDAAAGLQLHG</sequence>
<comment type="caution">
    <text evidence="1">The sequence shown here is derived from an EMBL/GenBank/DDBJ whole genome shotgun (WGS) entry which is preliminary data.</text>
</comment>
<feature type="non-terminal residue" evidence="1">
    <location>
        <position position="1"/>
    </location>
</feature>
<gene>
    <name evidence="1" type="ORF">PENTCL1PPCAC_15059</name>
</gene>
<dbReference type="AlphaFoldDB" id="A0AAV5TC63"/>
<evidence type="ECO:0000313" key="1">
    <source>
        <dbReference type="EMBL" id="GMS92884.1"/>
    </source>
</evidence>
<protein>
    <submittedName>
        <fullName evidence="1">Uncharacterized protein</fullName>
    </submittedName>
</protein>
<evidence type="ECO:0000313" key="2">
    <source>
        <dbReference type="Proteomes" id="UP001432027"/>
    </source>
</evidence>
<feature type="non-terminal residue" evidence="1">
    <location>
        <position position="102"/>
    </location>
</feature>
<reference evidence="1" key="1">
    <citation type="submission" date="2023-10" db="EMBL/GenBank/DDBJ databases">
        <title>Genome assembly of Pristionchus species.</title>
        <authorList>
            <person name="Yoshida K."/>
            <person name="Sommer R.J."/>
        </authorList>
    </citation>
    <scope>NUCLEOTIDE SEQUENCE</scope>
    <source>
        <strain evidence="1">RS0144</strain>
    </source>
</reference>